<proteinExistence type="predicted"/>
<sequence length="61" mass="6433">MSNVEKVFLRIGRGSGAAYSCASSQGEEASECEGRRGFRFGRTLQSGDADSGRRTGKAADT</sequence>
<feature type="compositionally biased region" description="Basic and acidic residues" evidence="1">
    <location>
        <begin position="50"/>
        <end position="61"/>
    </location>
</feature>
<dbReference type="Proteomes" id="UP000267798">
    <property type="component" value="Unassembled WGS sequence"/>
</dbReference>
<gene>
    <name evidence="2" type="ORF">D3P09_12530</name>
</gene>
<name>A0A3A6PPM8_9BACL</name>
<evidence type="ECO:0000256" key="1">
    <source>
        <dbReference type="SAM" id="MobiDB-lite"/>
    </source>
</evidence>
<dbReference type="EMBL" id="QXQB01000002">
    <property type="protein sequence ID" value="RJX40179.1"/>
    <property type="molecule type" value="Genomic_DNA"/>
</dbReference>
<comment type="caution">
    <text evidence="2">The sequence shown here is derived from an EMBL/GenBank/DDBJ whole genome shotgun (WGS) entry which is preliminary data.</text>
</comment>
<evidence type="ECO:0000313" key="3">
    <source>
        <dbReference type="Proteomes" id="UP000267798"/>
    </source>
</evidence>
<accession>A0A3A6PPM8</accession>
<keyword evidence="3" id="KW-1185">Reference proteome</keyword>
<evidence type="ECO:0000313" key="2">
    <source>
        <dbReference type="EMBL" id="RJX40179.1"/>
    </source>
</evidence>
<feature type="region of interest" description="Disordered" evidence="1">
    <location>
        <begin position="42"/>
        <end position="61"/>
    </location>
</feature>
<protein>
    <submittedName>
        <fullName evidence="2">Uncharacterized protein</fullName>
    </submittedName>
</protein>
<reference evidence="2 3" key="1">
    <citation type="submission" date="2018-09" db="EMBL/GenBank/DDBJ databases">
        <title>Paenibacillus aracenensis nov. sp. isolated from a cave in southern Spain.</title>
        <authorList>
            <person name="Jurado V."/>
            <person name="Gutierrez-Patricio S."/>
            <person name="Gonzalez-Pimentel J.L."/>
            <person name="Miller A.Z."/>
            <person name="Laiz L."/>
            <person name="Saiz-Jimenez C."/>
        </authorList>
    </citation>
    <scope>NUCLEOTIDE SEQUENCE [LARGE SCALE GENOMIC DNA]</scope>
    <source>
        <strain evidence="2 3">JCM 19203</strain>
    </source>
</reference>
<organism evidence="2 3">
    <name type="scientific">Paenibacillus pinisoli</name>
    <dbReference type="NCBI Taxonomy" id="1276110"/>
    <lineage>
        <taxon>Bacteria</taxon>
        <taxon>Bacillati</taxon>
        <taxon>Bacillota</taxon>
        <taxon>Bacilli</taxon>
        <taxon>Bacillales</taxon>
        <taxon>Paenibacillaceae</taxon>
        <taxon>Paenibacillus</taxon>
    </lineage>
</organism>
<dbReference type="AlphaFoldDB" id="A0A3A6PPM8"/>